<dbReference type="OrthoDB" id="9807255at2"/>
<evidence type="ECO:0000313" key="5">
    <source>
        <dbReference type="Proteomes" id="UP000294796"/>
    </source>
</evidence>
<feature type="domain" description="DNA-binding transcriptional repressor CapW winged helix-turn-helix" evidence="3">
    <location>
        <begin position="9"/>
        <end position="86"/>
    </location>
</feature>
<dbReference type="Pfam" id="PF26107">
    <property type="entry name" value="BrxR_CTD"/>
    <property type="match status" value="1"/>
</dbReference>
<proteinExistence type="predicted"/>
<sequence length="273" mass="31633">MAKTTRFRESRFHLLWSLLSWEGELRNRRLQDVLGLTSVQASRLIAQFRDEHPGAIENDPAKKRWVPAGAPSAVASGELEDYLGTLEVEDVWFEDGRVDFLTPDRRVFAAVREACVSKAGLDTMYASMTHPKGHRRLLYPHTMVRLMQRWHVRAWCVQRKSYCDFTLGRMSRPTIHEDPPPALPRDADWEERIDVRLGAHRALGIEQEQIIRGEYFGGAVARRLRVRRSLVNYVINDIRAAIDPKRQTPPEFYLEVLNVDEVQECLFSSFQFT</sequence>
<evidence type="ECO:0000259" key="2">
    <source>
        <dbReference type="Pfam" id="PF26107"/>
    </source>
</evidence>
<protein>
    <submittedName>
        <fullName evidence="4">WYL domain-containing protein</fullName>
    </submittedName>
</protein>
<dbReference type="EMBL" id="SMTF01000003">
    <property type="protein sequence ID" value="TDK26269.1"/>
    <property type="molecule type" value="Genomic_DNA"/>
</dbReference>
<organism evidence="4 5">
    <name type="scientific">Luteimonas aestuarii</name>
    <dbReference type="NCBI Taxonomy" id="453837"/>
    <lineage>
        <taxon>Bacteria</taxon>
        <taxon>Pseudomonadati</taxon>
        <taxon>Pseudomonadota</taxon>
        <taxon>Gammaproteobacteria</taxon>
        <taxon>Lysobacterales</taxon>
        <taxon>Lysobacteraceae</taxon>
        <taxon>Luteimonas</taxon>
    </lineage>
</organism>
<dbReference type="PROSITE" id="PS52050">
    <property type="entry name" value="WYL"/>
    <property type="match status" value="1"/>
</dbReference>
<evidence type="ECO:0000259" key="1">
    <source>
        <dbReference type="Pfam" id="PF13280"/>
    </source>
</evidence>
<feature type="domain" description="WYL" evidence="1">
    <location>
        <begin position="107"/>
        <end position="174"/>
    </location>
</feature>
<dbReference type="InterPro" id="IPR026881">
    <property type="entry name" value="WYL_dom"/>
</dbReference>
<dbReference type="RefSeq" id="WP_133321302.1">
    <property type="nucleotide sequence ID" value="NZ_SMTF01000003.1"/>
</dbReference>
<comment type="caution">
    <text evidence="4">The sequence shown here is derived from an EMBL/GenBank/DDBJ whole genome shotgun (WGS) entry which is preliminary data.</text>
</comment>
<feature type="domain" description="DNA-binding transcriptional repressor CapW C-terminal dimerisation" evidence="2">
    <location>
        <begin position="193"/>
        <end position="262"/>
    </location>
</feature>
<accession>A0A4R5TYF5</accession>
<gene>
    <name evidence="4" type="ORF">E2F46_06655</name>
</gene>
<evidence type="ECO:0000313" key="4">
    <source>
        <dbReference type="EMBL" id="TDK26269.1"/>
    </source>
</evidence>
<dbReference type="Proteomes" id="UP000294796">
    <property type="component" value="Unassembled WGS sequence"/>
</dbReference>
<keyword evidence="5" id="KW-1185">Reference proteome</keyword>
<dbReference type="Pfam" id="PF26109">
    <property type="entry name" value="WHD_BrxR"/>
    <property type="match status" value="1"/>
</dbReference>
<reference evidence="4 5" key="1">
    <citation type="submission" date="2019-03" db="EMBL/GenBank/DDBJ databases">
        <title>Luteimonas zhaokaii sp.nov., isolated from the rectal contents of Plateau pika in Yushu, Qinghai Province, China.</title>
        <authorList>
            <person name="Zhang G."/>
        </authorList>
    </citation>
    <scope>NUCLEOTIDE SEQUENCE [LARGE SCALE GENOMIC DNA]</scope>
    <source>
        <strain evidence="4 5">B9</strain>
    </source>
</reference>
<dbReference type="InterPro" id="IPR059020">
    <property type="entry name" value="CapW_CTD"/>
</dbReference>
<evidence type="ECO:0000259" key="3">
    <source>
        <dbReference type="Pfam" id="PF26109"/>
    </source>
</evidence>
<name>A0A4R5TYF5_9GAMM</name>
<dbReference type="Pfam" id="PF13280">
    <property type="entry name" value="WYL"/>
    <property type="match status" value="1"/>
</dbReference>
<dbReference type="AlphaFoldDB" id="A0A4R5TYF5"/>
<dbReference type="InterPro" id="IPR059019">
    <property type="entry name" value="WHD_CapW"/>
</dbReference>